<name>A0AB37W2L6_9PLEO</name>
<evidence type="ECO:0008006" key="4">
    <source>
        <dbReference type="Google" id="ProtNLM"/>
    </source>
</evidence>
<dbReference type="EMBL" id="PDXB01000045">
    <property type="protein sequence ID" value="RYN19096.1"/>
    <property type="molecule type" value="Genomic_DNA"/>
</dbReference>
<comment type="caution">
    <text evidence="2">The sequence shown here is derived from an EMBL/GenBank/DDBJ whole genome shotgun (WGS) entry which is preliminary data.</text>
</comment>
<proteinExistence type="predicted"/>
<organism evidence="2 3">
    <name type="scientific">Alternaria tenuissima</name>
    <dbReference type="NCBI Taxonomy" id="119927"/>
    <lineage>
        <taxon>Eukaryota</taxon>
        <taxon>Fungi</taxon>
        <taxon>Dikarya</taxon>
        <taxon>Ascomycota</taxon>
        <taxon>Pezizomycotina</taxon>
        <taxon>Dothideomycetes</taxon>
        <taxon>Pleosporomycetidae</taxon>
        <taxon>Pleosporales</taxon>
        <taxon>Pleosporineae</taxon>
        <taxon>Pleosporaceae</taxon>
        <taxon>Alternaria</taxon>
        <taxon>Alternaria sect. Alternaria</taxon>
        <taxon>Alternaria alternata complex</taxon>
    </lineage>
</organism>
<reference evidence="2" key="2">
    <citation type="journal article" date="2019" name="bioRxiv">
        <title>Genomics, evolutionary history and diagnostics of the Alternaria alternata species group including apple and Asian pear pathotypes.</title>
        <authorList>
            <person name="Armitage A.D."/>
            <person name="Cockerton H.M."/>
            <person name="Sreenivasaprasad S."/>
            <person name="Woodhall J.W."/>
            <person name="Lane C.R."/>
            <person name="Harrison R.J."/>
            <person name="Clarkson J.P."/>
        </authorList>
    </citation>
    <scope>NUCLEOTIDE SEQUENCE</scope>
    <source>
        <strain evidence="2">FERA 1164</strain>
    </source>
</reference>
<evidence type="ECO:0000313" key="3">
    <source>
        <dbReference type="Proteomes" id="UP000292340"/>
    </source>
</evidence>
<gene>
    <name evidence="2" type="ORF">AA0115_g10952</name>
</gene>
<accession>A0AB37W2L6</accession>
<dbReference type="AlphaFoldDB" id="A0AB37W2L6"/>
<protein>
    <recommendedName>
        <fullName evidence="4">BED-type domain-containing protein</fullName>
    </recommendedName>
</protein>
<reference evidence="2" key="1">
    <citation type="submission" date="2017-10" db="EMBL/GenBank/DDBJ databases">
        <authorList>
            <person name="Armitage A.D."/>
            <person name="Barbara D.J."/>
            <person name="Woodhall J.W."/>
            <person name="Sreenivasaprasad S."/>
            <person name="Lane C.R."/>
            <person name="Clarkson J.P."/>
            <person name="Harrison R.J."/>
        </authorList>
    </citation>
    <scope>NUCLEOTIDE SEQUENCE</scope>
    <source>
        <strain evidence="2">FERA 1164</strain>
    </source>
</reference>
<evidence type="ECO:0000256" key="1">
    <source>
        <dbReference type="SAM" id="MobiDB-lite"/>
    </source>
</evidence>
<sequence>MPQKRRAKDAVTASTTKRPKPTPGSTYSQAIPIESPQSSPRPSPRKAVVEASQVLSFEAQLRESQIEEYINPPTEGSEEATIATSESNNTALDEELEDNFNGIDWDRLPRFMKPIASQRHKKSWVYNYGWRVALRSNPQRIYFVCRYCYEHKLIDLGVTKVYETTNSTSSAHRHLGEKRRGHGH</sequence>
<feature type="region of interest" description="Disordered" evidence="1">
    <location>
        <begin position="1"/>
        <end position="49"/>
    </location>
</feature>
<evidence type="ECO:0000313" key="2">
    <source>
        <dbReference type="EMBL" id="RYN19096.1"/>
    </source>
</evidence>
<dbReference type="Proteomes" id="UP000292340">
    <property type="component" value="Unassembled WGS sequence"/>
</dbReference>